<feature type="compositionally biased region" description="Polar residues" evidence="1">
    <location>
        <begin position="377"/>
        <end position="386"/>
    </location>
</feature>
<evidence type="ECO:0000313" key="3">
    <source>
        <dbReference type="Proteomes" id="UP000189911"/>
    </source>
</evidence>
<evidence type="ECO:0000256" key="1">
    <source>
        <dbReference type="SAM" id="MobiDB-lite"/>
    </source>
</evidence>
<organism evidence="2 3">
    <name type="scientific">Lachancea nothofagi CBS 11611</name>
    <dbReference type="NCBI Taxonomy" id="1266666"/>
    <lineage>
        <taxon>Eukaryota</taxon>
        <taxon>Fungi</taxon>
        <taxon>Dikarya</taxon>
        <taxon>Ascomycota</taxon>
        <taxon>Saccharomycotina</taxon>
        <taxon>Saccharomycetes</taxon>
        <taxon>Saccharomycetales</taxon>
        <taxon>Saccharomycetaceae</taxon>
        <taxon>Lachancea</taxon>
    </lineage>
</organism>
<proteinExistence type="predicted"/>
<sequence>MLMDEILIERAKIKEFLDTIVQAHKRYLFDIQDPQTLDKLRKDIRICLYDICKLNAMLTSNEGDGSIKQEIDRLAKQARKLEKLDQREFSIEASLQEWHFEKQDEDQDAVEDNVETETFSFQTRYRHFLNQYLSRVGISTTSVVNGNEPLANSEKEIDATVDKNSTIQNVSMLRTSQTQVQREMSQLESLLSAFKKDEKFIKQELQRRQNEIDSVVVALSSNLSNVHRSQDKLLAKLGIADDFDRGDSSLLSRFNKIDLEKSSHQRADQLSYAKEYLAARQDVLNANLKMCKEDLSFAESTRNIWDDSLNKINSLERLLKNMLMENSNTPPQILSQEIYKVVTELQETLSSTASDILDSCLGNEIEILKRANEELISRSSETPSSKPQKELGGSLSITGSSPPKIGLNRENITYLNGSSLQPGTSIVNLDKMQKRE</sequence>
<keyword evidence="3" id="KW-1185">Reference proteome</keyword>
<reference evidence="3" key="1">
    <citation type="submission" date="2016-03" db="EMBL/GenBank/DDBJ databases">
        <authorList>
            <person name="Devillers Hugo."/>
        </authorList>
    </citation>
    <scope>NUCLEOTIDE SEQUENCE [LARGE SCALE GENOMIC DNA]</scope>
</reference>
<protein>
    <submittedName>
        <fullName evidence="2">LANO_0G12816g1_1</fullName>
    </submittedName>
</protein>
<dbReference type="AlphaFoldDB" id="A0A1G4KJU2"/>
<name>A0A1G4KJU2_9SACH</name>
<gene>
    <name evidence="2" type="ORF">LANO_0G12816G</name>
</gene>
<accession>A0A1G4KJU2</accession>
<dbReference type="Proteomes" id="UP000189911">
    <property type="component" value="Chromosome G"/>
</dbReference>
<dbReference type="EMBL" id="LT598453">
    <property type="protein sequence ID" value="SCV04835.1"/>
    <property type="molecule type" value="Genomic_DNA"/>
</dbReference>
<evidence type="ECO:0000313" key="2">
    <source>
        <dbReference type="EMBL" id="SCV04835.1"/>
    </source>
</evidence>
<feature type="region of interest" description="Disordered" evidence="1">
    <location>
        <begin position="376"/>
        <end position="408"/>
    </location>
</feature>
<dbReference type="OrthoDB" id="4066450at2759"/>